<evidence type="ECO:0000313" key="2">
    <source>
        <dbReference type="Proteomes" id="UP000525298"/>
    </source>
</evidence>
<comment type="caution">
    <text evidence="1">The sequence shown here is derived from an EMBL/GenBank/DDBJ whole genome shotgun (WGS) entry which is preliminary data.</text>
</comment>
<protein>
    <submittedName>
        <fullName evidence="1">Enamine deaminase RidA (YjgF/YER057c/UK114 family)</fullName>
    </submittedName>
</protein>
<dbReference type="CDD" id="cd02198">
    <property type="entry name" value="YjgH_like"/>
    <property type="match status" value="1"/>
</dbReference>
<dbReference type="GO" id="GO:0019239">
    <property type="term" value="F:deaminase activity"/>
    <property type="evidence" value="ECO:0007669"/>
    <property type="project" value="TreeGrafter"/>
</dbReference>
<dbReference type="PANTHER" id="PTHR11803:SF39">
    <property type="entry name" value="2-IMINOBUTANOATE_2-IMINOPROPANOATE DEAMINASE"/>
    <property type="match status" value="1"/>
</dbReference>
<gene>
    <name evidence="1" type="ORF">HNR65_002524</name>
</gene>
<name>A0A7W0HLD5_9BACT</name>
<dbReference type="Proteomes" id="UP000525298">
    <property type="component" value="Unassembled WGS sequence"/>
</dbReference>
<accession>A0A7W0HLD5</accession>
<dbReference type="RefSeq" id="WP_181551832.1">
    <property type="nucleotide sequence ID" value="NZ_JACDUS010000007.1"/>
</dbReference>
<keyword evidence="2" id="KW-1185">Reference proteome</keyword>
<evidence type="ECO:0000313" key="1">
    <source>
        <dbReference type="EMBL" id="MBA2882183.1"/>
    </source>
</evidence>
<dbReference type="Gene3D" id="3.30.1330.40">
    <property type="entry name" value="RutC-like"/>
    <property type="match status" value="1"/>
</dbReference>
<dbReference type="InterPro" id="IPR038743">
    <property type="entry name" value="YjgH-like"/>
</dbReference>
<dbReference type="EMBL" id="JACDUS010000007">
    <property type="protein sequence ID" value="MBA2882183.1"/>
    <property type="molecule type" value="Genomic_DNA"/>
</dbReference>
<sequence>MQSSGKTLINPPGTEQIYRHFQFSQAVRAGNRVWVSGQVGIDENGKAAEGIEAQARAAFVNLQHVLAEAGAGMQDVVELVTYHTAMKEIGRFLKVKAEFIPSDFPAWTAVGVTELVMPELLCEIRATAVIGSGGSRPEGT</sequence>
<dbReference type="InterPro" id="IPR035959">
    <property type="entry name" value="RutC-like_sf"/>
</dbReference>
<organism evidence="1 2">
    <name type="scientific">Desulfosalsimonas propionicica</name>
    <dbReference type="NCBI Taxonomy" id="332175"/>
    <lineage>
        <taxon>Bacteria</taxon>
        <taxon>Pseudomonadati</taxon>
        <taxon>Thermodesulfobacteriota</taxon>
        <taxon>Desulfobacteria</taxon>
        <taxon>Desulfobacterales</taxon>
        <taxon>Desulfosalsimonadaceae</taxon>
        <taxon>Desulfosalsimonas</taxon>
    </lineage>
</organism>
<dbReference type="GO" id="GO:0005829">
    <property type="term" value="C:cytosol"/>
    <property type="evidence" value="ECO:0007669"/>
    <property type="project" value="TreeGrafter"/>
</dbReference>
<dbReference type="SUPFAM" id="SSF55298">
    <property type="entry name" value="YjgF-like"/>
    <property type="match status" value="1"/>
</dbReference>
<dbReference type="PANTHER" id="PTHR11803">
    <property type="entry name" value="2-IMINOBUTANOATE/2-IMINOPROPANOATE DEAMINASE RIDA"/>
    <property type="match status" value="1"/>
</dbReference>
<dbReference type="Pfam" id="PF01042">
    <property type="entry name" value="Ribonuc_L-PSP"/>
    <property type="match status" value="1"/>
</dbReference>
<dbReference type="AlphaFoldDB" id="A0A7W0HLD5"/>
<dbReference type="InterPro" id="IPR006175">
    <property type="entry name" value="YjgF/YER057c/UK114"/>
</dbReference>
<proteinExistence type="predicted"/>
<reference evidence="1 2" key="1">
    <citation type="submission" date="2020-07" db="EMBL/GenBank/DDBJ databases">
        <title>Genomic Encyclopedia of Type Strains, Phase IV (KMG-IV): sequencing the most valuable type-strain genomes for metagenomic binning, comparative biology and taxonomic classification.</title>
        <authorList>
            <person name="Goeker M."/>
        </authorList>
    </citation>
    <scope>NUCLEOTIDE SEQUENCE [LARGE SCALE GENOMIC DNA]</scope>
    <source>
        <strain evidence="1 2">DSM 17721</strain>
    </source>
</reference>